<dbReference type="PROSITE" id="PS50507">
    <property type="entry name" value="RDRP_SSRNA_POS"/>
    <property type="match status" value="1"/>
</dbReference>
<keyword evidence="6" id="KW-0548">Nucleotidyltransferase</keyword>
<evidence type="ECO:0000256" key="12">
    <source>
        <dbReference type="ARBA" id="ARBA00022989"/>
    </source>
</evidence>
<evidence type="ECO:0000256" key="1">
    <source>
        <dbReference type="ARBA" id="ARBA00004141"/>
    </source>
</evidence>
<dbReference type="InterPro" id="IPR043502">
    <property type="entry name" value="DNA/RNA_pol_sf"/>
</dbReference>
<sequence length="1046" mass="116069">MNMLFVVCFFFSLSLCGATSPALGTALYPPLNADFNGSFFGLPSVEFFSEPPPVRKEEGTFHWPPSTLAEIETTCDYSYQTIFQKLLENIQEDGKKLWSGASQQFNDFSTNIYNLSKQIANNAFALMIDWTIFLWTFILWGVVWCVFQFVKTYFLRALTIAFLIACTACMAKCLRALCGLMAPFPLALLNIIKWTCSVLCGMLTPFRNTSAKKINCWEKQLKGWNSFEIPMNPPSKSVIEITYDNGSHCGYAVAVQTHKKAANGAFEVAVLTSLHCLDGDDNKFLFSRRTGNSIPLAKCSALAVWKSLDLCLLTPPENFQSTLGVKPCPMVCMDRLAGCDASFFRLNEEGVWSMTNCKLLGAQKDGSVAVLVNSQPGHSGSPFFNGKNVLGVLRGPDPENNFNIMNPIPAIEGLTVPVLRFETTAPTGKLFTDDNLMKALAEEYTRMRNFVPASGKAWADYDSDEEYFETVAKDLGGPSTLQGNRRGQARLPQQRGPCRLPENDAGNDGKDDVQHFSGGDQGDRCRKAGRETVSNEQASSKKNSPVSSAKQAEDFRQYFNSLYKWDVCAPSSEVPAFRNCGTLPQFYHPTQKGETEWGKTLSKEYPALGAATRGFGWPKFGPAAELKSLRLQSARWRERASSAIQPCQSERERVIAELTERYSNVKSCAPACARQETLSWDGFLEDIKSAIPFLSLDAGVGVPYIAYGKPTLAQWVHDESLLPLVARLAFDRLKKMSEVSFEALSPEELVQEGLCDPIRVFVKGEPHKQSKLDEGRYRLIMSVSMVDQLVARVLFQNQNRAEIALWRAIPSKPGLGLSTDEQITDFAQNLSQYVRESRGDIIERWHECVVPTDCSGFDWSVSSWMLEDDMAVRNNLTLNNTELTKRLRAAWLKCIANSVLCLSDGTLLAQEFPGVQKSGSYNTSSSNSRIRVMASIYAGASWCIAMGDDALESSDTDLRVYSDLGLKVEVSDKLEFCSHHFKSSSLAIPVNVGKMLYKLIHGYNIKPGCTSTEVIANYMSACYSVLNELRHVPEAIPLVSACLFSS</sequence>
<dbReference type="PRINTS" id="PR00914">
    <property type="entry name" value="LVIRUSRNAPOL"/>
</dbReference>
<dbReference type="GO" id="GO:0075523">
    <property type="term" value="P:viral translational frameshifting"/>
    <property type="evidence" value="ECO:0007669"/>
    <property type="project" value="UniProtKB-KW"/>
</dbReference>
<dbReference type="InterPro" id="IPR007094">
    <property type="entry name" value="RNA-dir_pol_PSvirus"/>
</dbReference>
<dbReference type="GO" id="GO:0000166">
    <property type="term" value="F:nucleotide binding"/>
    <property type="evidence" value="ECO:0007669"/>
    <property type="project" value="UniProtKB-KW"/>
</dbReference>
<dbReference type="GO" id="GO:0016020">
    <property type="term" value="C:membrane"/>
    <property type="evidence" value="ECO:0007669"/>
    <property type="project" value="UniProtKB-SubCell"/>
</dbReference>
<evidence type="ECO:0000259" key="18">
    <source>
        <dbReference type="PROSITE" id="PS51868"/>
    </source>
</evidence>
<dbReference type="Pfam" id="PF02123">
    <property type="entry name" value="RdRP_4"/>
    <property type="match status" value="1"/>
</dbReference>
<accession>A0AA96HJ37</accession>
<feature type="transmembrane region" description="Helical" evidence="16">
    <location>
        <begin position="154"/>
        <end position="177"/>
    </location>
</feature>
<dbReference type="EMBL" id="OR452412">
    <property type="protein sequence ID" value="WNN30794.1"/>
    <property type="molecule type" value="Genomic_RNA"/>
</dbReference>
<keyword evidence="11" id="KW-0693">Viral RNA replication</keyword>
<dbReference type="GO" id="GO:0006351">
    <property type="term" value="P:DNA-templated transcription"/>
    <property type="evidence" value="ECO:0007669"/>
    <property type="project" value="InterPro"/>
</dbReference>
<dbReference type="Gene3D" id="2.40.10.10">
    <property type="entry name" value="Trypsin-like serine proteases"/>
    <property type="match status" value="2"/>
</dbReference>
<dbReference type="GO" id="GO:0004252">
    <property type="term" value="F:serine-type endopeptidase activity"/>
    <property type="evidence" value="ECO:0007669"/>
    <property type="project" value="InterPro"/>
</dbReference>
<dbReference type="GO" id="GO:0039694">
    <property type="term" value="P:viral RNA genome replication"/>
    <property type="evidence" value="ECO:0007669"/>
    <property type="project" value="InterPro"/>
</dbReference>
<reference evidence="19" key="1">
    <citation type="submission" date="2023-08" db="EMBL/GenBank/DDBJ databases">
        <authorList>
            <person name="Ghorani S."/>
            <person name="Massumi H."/>
            <person name="Hosseini S."/>
            <person name="Mansouri M."/>
            <person name="Heydarnejad J."/>
        </authorList>
    </citation>
    <scope>NUCLEOTIDE SEQUENCE</scope>
    <source>
        <strain evidence="19">BaABYV-IR-2</strain>
    </source>
</reference>
<protein>
    <submittedName>
        <fullName evidence="19">P1-P2 fusion protein</fullName>
    </submittedName>
</protein>
<feature type="domain" description="RdRp catalytic" evidence="17">
    <location>
        <begin position="847"/>
        <end position="962"/>
    </location>
</feature>
<dbReference type="InterPro" id="IPR009003">
    <property type="entry name" value="Peptidase_S1_PA"/>
</dbReference>
<feature type="compositionally biased region" description="Polar residues" evidence="15">
    <location>
        <begin position="532"/>
        <end position="550"/>
    </location>
</feature>
<keyword evidence="4" id="KW-0808">Transferase</keyword>
<evidence type="ECO:0000259" key="17">
    <source>
        <dbReference type="PROSITE" id="PS50507"/>
    </source>
</evidence>
<keyword evidence="13 16" id="KW-0472">Membrane</keyword>
<evidence type="ECO:0000256" key="6">
    <source>
        <dbReference type="ARBA" id="ARBA00022695"/>
    </source>
</evidence>
<feature type="region of interest" description="Disordered" evidence="15">
    <location>
        <begin position="474"/>
        <end position="550"/>
    </location>
</feature>
<comment type="catalytic activity">
    <reaction evidence="14">
        <text>RNA(n) + a ribonucleoside 5'-triphosphate = RNA(n+1) + diphosphate</text>
        <dbReference type="Rhea" id="RHEA:21248"/>
        <dbReference type="Rhea" id="RHEA-COMP:14527"/>
        <dbReference type="Rhea" id="RHEA-COMP:17342"/>
        <dbReference type="ChEBI" id="CHEBI:33019"/>
        <dbReference type="ChEBI" id="CHEBI:61557"/>
        <dbReference type="ChEBI" id="CHEBI:140395"/>
        <dbReference type="EC" id="2.7.7.48"/>
    </reaction>
</comment>
<keyword evidence="7" id="KW-0547">Nucleotide-binding</keyword>
<evidence type="ECO:0000256" key="8">
    <source>
        <dbReference type="ARBA" id="ARBA00022758"/>
    </source>
</evidence>
<evidence type="ECO:0000256" key="11">
    <source>
        <dbReference type="ARBA" id="ARBA00022953"/>
    </source>
</evidence>
<keyword evidence="8" id="KW-0688">Ribosomal frameshifting</keyword>
<evidence type="ECO:0000256" key="5">
    <source>
        <dbReference type="ARBA" id="ARBA00022692"/>
    </source>
</evidence>
<name>A0AA96HJ37_9VIRU</name>
<evidence type="ECO:0000256" key="3">
    <source>
        <dbReference type="ARBA" id="ARBA00022670"/>
    </source>
</evidence>
<dbReference type="GO" id="GO:0006508">
    <property type="term" value="P:proteolysis"/>
    <property type="evidence" value="ECO:0007669"/>
    <property type="project" value="UniProtKB-KW"/>
</dbReference>
<dbReference type="InterPro" id="IPR043504">
    <property type="entry name" value="Peptidase_S1_PA_chymotrypsin"/>
</dbReference>
<feature type="compositionally biased region" description="Basic and acidic residues" evidence="15">
    <location>
        <begin position="521"/>
        <end position="530"/>
    </location>
</feature>
<dbReference type="PROSITE" id="PS51868">
    <property type="entry name" value="PEPTIDASE_S39"/>
    <property type="match status" value="1"/>
</dbReference>
<evidence type="ECO:0000256" key="16">
    <source>
        <dbReference type="SAM" id="Phobius"/>
    </source>
</evidence>
<evidence type="ECO:0000256" key="15">
    <source>
        <dbReference type="SAM" id="MobiDB-lite"/>
    </source>
</evidence>
<evidence type="ECO:0000256" key="2">
    <source>
        <dbReference type="ARBA" id="ARBA00022484"/>
    </source>
</evidence>
<keyword evidence="2" id="KW-0696">RNA-directed RNA polymerase</keyword>
<keyword evidence="3" id="KW-0645">Protease</keyword>
<dbReference type="InterPro" id="IPR001795">
    <property type="entry name" value="RNA-dir_pol_luteovirus"/>
</dbReference>
<organism evidence="19">
    <name type="scientific">Bitter apple aphid-born yellows virus</name>
    <dbReference type="NCBI Taxonomy" id="3077960"/>
    <lineage>
        <taxon>Viruses</taxon>
        <taxon>Riboviria</taxon>
        <taxon>Orthornavirae</taxon>
        <taxon>Pisuviricota</taxon>
        <taxon>Pisoniviricetes</taxon>
        <taxon>Sobelivirales</taxon>
        <taxon>Solemoviridae</taxon>
        <taxon>Polerovirus</taxon>
    </lineage>
</organism>
<dbReference type="SUPFAM" id="SSF56672">
    <property type="entry name" value="DNA/RNA polymerases"/>
    <property type="match status" value="1"/>
</dbReference>
<dbReference type="GO" id="GO:0003968">
    <property type="term" value="F:RNA-directed RNA polymerase activity"/>
    <property type="evidence" value="ECO:0007669"/>
    <property type="project" value="UniProtKB-KW"/>
</dbReference>
<dbReference type="GO" id="GO:0003723">
    <property type="term" value="F:RNA binding"/>
    <property type="evidence" value="ECO:0007669"/>
    <property type="project" value="InterPro"/>
</dbReference>
<feature type="domain" description="Peptidase S39" evidence="18">
    <location>
        <begin position="221"/>
        <end position="422"/>
    </location>
</feature>
<evidence type="ECO:0000256" key="7">
    <source>
        <dbReference type="ARBA" id="ARBA00022741"/>
    </source>
</evidence>
<comment type="subcellular location">
    <subcellularLocation>
        <location evidence="1">Membrane</location>
        <topology evidence="1">Multi-pass membrane protein</topology>
    </subcellularLocation>
</comment>
<dbReference type="InterPro" id="IPR000382">
    <property type="entry name" value="Peptidase_S39B_luteovirus"/>
</dbReference>
<evidence type="ECO:0000256" key="10">
    <source>
        <dbReference type="ARBA" id="ARBA00022825"/>
    </source>
</evidence>
<dbReference type="SUPFAM" id="SSF50494">
    <property type="entry name" value="Trypsin-like serine proteases"/>
    <property type="match status" value="1"/>
</dbReference>
<dbReference type="Pfam" id="PF02122">
    <property type="entry name" value="Peptidase_S39"/>
    <property type="match status" value="1"/>
</dbReference>
<evidence type="ECO:0000256" key="14">
    <source>
        <dbReference type="ARBA" id="ARBA00048744"/>
    </source>
</evidence>
<evidence type="ECO:0000256" key="4">
    <source>
        <dbReference type="ARBA" id="ARBA00022679"/>
    </source>
</evidence>
<evidence type="ECO:0000256" key="9">
    <source>
        <dbReference type="ARBA" id="ARBA00022801"/>
    </source>
</evidence>
<gene>
    <name evidence="19" type="primary">P1:p2</name>
</gene>
<feature type="transmembrane region" description="Helical" evidence="16">
    <location>
        <begin position="123"/>
        <end position="147"/>
    </location>
</feature>
<keyword evidence="10" id="KW-0720">Serine protease</keyword>
<keyword evidence="9" id="KW-0378">Hydrolase</keyword>
<keyword evidence="12 16" id="KW-1133">Transmembrane helix</keyword>
<evidence type="ECO:0000313" key="19">
    <source>
        <dbReference type="EMBL" id="WNN30794.1"/>
    </source>
</evidence>
<proteinExistence type="predicted"/>
<evidence type="ECO:0000256" key="13">
    <source>
        <dbReference type="ARBA" id="ARBA00023136"/>
    </source>
</evidence>
<keyword evidence="5 16" id="KW-0812">Transmembrane</keyword>